<feature type="region of interest" description="Disordered" evidence="1">
    <location>
        <begin position="45"/>
        <end position="65"/>
    </location>
</feature>
<dbReference type="EMBL" id="JAAGNN010000006">
    <property type="protein sequence ID" value="KAF4087559.1"/>
    <property type="molecule type" value="Genomic_DNA"/>
</dbReference>
<dbReference type="AlphaFoldDB" id="A0A7J6AZM2"/>
<comment type="caution">
    <text evidence="2">The sequence shown here is derived from an EMBL/GenBank/DDBJ whole genome shotgun (WGS) entry which is preliminary data.</text>
</comment>
<proteinExistence type="predicted"/>
<dbReference type="Proteomes" id="UP000593565">
    <property type="component" value="Unassembled WGS sequence"/>
</dbReference>
<accession>A0A7J6AZM2</accession>
<name>A0A7J6AZM2_AMEME</name>
<organism evidence="2 3">
    <name type="scientific">Ameiurus melas</name>
    <name type="common">Black bullhead</name>
    <name type="synonym">Silurus melas</name>
    <dbReference type="NCBI Taxonomy" id="219545"/>
    <lineage>
        <taxon>Eukaryota</taxon>
        <taxon>Metazoa</taxon>
        <taxon>Chordata</taxon>
        <taxon>Craniata</taxon>
        <taxon>Vertebrata</taxon>
        <taxon>Euteleostomi</taxon>
        <taxon>Actinopterygii</taxon>
        <taxon>Neopterygii</taxon>
        <taxon>Teleostei</taxon>
        <taxon>Ostariophysi</taxon>
        <taxon>Siluriformes</taxon>
        <taxon>Ictaluridae</taxon>
        <taxon>Ameiurus</taxon>
    </lineage>
</organism>
<reference evidence="2 3" key="1">
    <citation type="submission" date="2020-02" db="EMBL/GenBank/DDBJ databases">
        <title>A chromosome-scale genome assembly of the black bullhead catfish (Ameiurus melas).</title>
        <authorList>
            <person name="Wen M."/>
            <person name="Zham M."/>
            <person name="Cabau C."/>
            <person name="Klopp C."/>
            <person name="Donnadieu C."/>
            <person name="Roques C."/>
            <person name="Bouchez O."/>
            <person name="Lampietro C."/>
            <person name="Jouanno E."/>
            <person name="Herpin A."/>
            <person name="Louis A."/>
            <person name="Berthelot C."/>
            <person name="Parey E."/>
            <person name="Roest-Crollius H."/>
            <person name="Braasch I."/>
            <person name="Postlethwait J."/>
            <person name="Robinson-Rechavi M."/>
            <person name="Echchiki A."/>
            <person name="Begum T."/>
            <person name="Montfort J."/>
            <person name="Schartl M."/>
            <person name="Bobe J."/>
            <person name="Guiguen Y."/>
        </authorList>
    </citation>
    <scope>NUCLEOTIDE SEQUENCE [LARGE SCALE GENOMIC DNA]</scope>
    <source>
        <strain evidence="2">M_S1</strain>
        <tissue evidence="2">Blood</tissue>
    </source>
</reference>
<gene>
    <name evidence="2" type="ORF">AMELA_G00072050</name>
</gene>
<evidence type="ECO:0000256" key="1">
    <source>
        <dbReference type="SAM" id="MobiDB-lite"/>
    </source>
</evidence>
<protein>
    <submittedName>
        <fullName evidence="2">Uncharacterized protein</fullName>
    </submittedName>
</protein>
<feature type="compositionally biased region" description="Basic residues" evidence="1">
    <location>
        <begin position="55"/>
        <end position="65"/>
    </location>
</feature>
<sequence length="65" mass="8129">MTDYRRRRQSYRAKHVHITKKSYTEIIREVIDVHTRELAKLWQEEREEETQTSQHSHRFRYLSPS</sequence>
<keyword evidence="3" id="KW-1185">Reference proteome</keyword>
<evidence type="ECO:0000313" key="3">
    <source>
        <dbReference type="Proteomes" id="UP000593565"/>
    </source>
</evidence>
<evidence type="ECO:0000313" key="2">
    <source>
        <dbReference type="EMBL" id="KAF4087559.1"/>
    </source>
</evidence>